<organism evidence="1 2">
    <name type="scientific">Nitrospira tepida</name>
    <dbReference type="NCBI Taxonomy" id="2973512"/>
    <lineage>
        <taxon>Bacteria</taxon>
        <taxon>Pseudomonadati</taxon>
        <taxon>Nitrospirota</taxon>
        <taxon>Nitrospiria</taxon>
        <taxon>Nitrospirales</taxon>
        <taxon>Nitrospiraceae</taxon>
        <taxon>Nitrospira</taxon>
    </lineage>
</organism>
<dbReference type="Proteomes" id="UP001179121">
    <property type="component" value="Chromosome"/>
</dbReference>
<keyword evidence="2" id="KW-1185">Reference proteome</keyword>
<reference evidence="1" key="1">
    <citation type="submission" date="2022-10" db="EMBL/GenBank/DDBJ databases">
        <authorList>
            <person name="Koch H."/>
        </authorList>
    </citation>
    <scope>NUCLEOTIDE SEQUENCE</scope>
    <source>
        <strain evidence="1">DNF</strain>
    </source>
</reference>
<accession>A0AA86MWF6</accession>
<evidence type="ECO:0000313" key="1">
    <source>
        <dbReference type="EMBL" id="CAI4030283.1"/>
    </source>
</evidence>
<dbReference type="RefSeq" id="WP_289267278.1">
    <property type="nucleotide sequence ID" value="NZ_OX365700.1"/>
</dbReference>
<sequence>MTNRGGRTAAGLVWLLTLAGCSEGRWAHPTNTEEQAAQDWEVCKAEVLSGVEHQKETLAGGVNLSGCMKSKGYTYVEGEAPRDPGAKVTEPR</sequence>
<dbReference type="AlphaFoldDB" id="A0AA86MWF6"/>
<evidence type="ECO:0008006" key="3">
    <source>
        <dbReference type="Google" id="ProtNLM"/>
    </source>
</evidence>
<proteinExistence type="predicted"/>
<dbReference type="PROSITE" id="PS51257">
    <property type="entry name" value="PROKAR_LIPOPROTEIN"/>
    <property type="match status" value="1"/>
</dbReference>
<gene>
    <name evidence="1" type="ORF">DNFV4_00711</name>
</gene>
<evidence type="ECO:0000313" key="2">
    <source>
        <dbReference type="Proteomes" id="UP001179121"/>
    </source>
</evidence>
<name>A0AA86MWF6_9BACT</name>
<dbReference type="EMBL" id="OX365700">
    <property type="protein sequence ID" value="CAI4030283.1"/>
    <property type="molecule type" value="Genomic_DNA"/>
</dbReference>
<dbReference type="KEGG" id="nti:DNFV4_00711"/>
<protein>
    <recommendedName>
        <fullName evidence="3">Lipoprotein</fullName>
    </recommendedName>
</protein>